<dbReference type="AlphaFoldDB" id="A0AAD3ZV63"/>
<keyword evidence="1" id="KW-0175">Coiled coil</keyword>
<accession>A0AAD3ZV63</accession>
<dbReference type="RefSeq" id="WP_151182908.1">
    <property type="nucleotide sequence ID" value="NZ_VZUQ01000070.1"/>
</dbReference>
<organism evidence="2 3">
    <name type="scientific">Photobacterium damselae subsp. damselae</name>
    <name type="common">Listonella damsela</name>
    <dbReference type="NCBI Taxonomy" id="85581"/>
    <lineage>
        <taxon>Bacteria</taxon>
        <taxon>Pseudomonadati</taxon>
        <taxon>Pseudomonadota</taxon>
        <taxon>Gammaproteobacteria</taxon>
        <taxon>Vibrionales</taxon>
        <taxon>Vibrionaceae</taxon>
        <taxon>Photobacterium</taxon>
    </lineage>
</organism>
<protein>
    <submittedName>
        <fullName evidence="2">Uncharacterized protein</fullName>
    </submittedName>
</protein>
<name>A0AAD3ZV63_PHODD</name>
<evidence type="ECO:0000256" key="1">
    <source>
        <dbReference type="SAM" id="Coils"/>
    </source>
</evidence>
<evidence type="ECO:0000313" key="3">
    <source>
        <dbReference type="Proteomes" id="UP000480943"/>
    </source>
</evidence>
<reference evidence="2 3" key="1">
    <citation type="submission" date="2019-09" db="EMBL/GenBank/DDBJ databases">
        <title>Photobacterium damselae subsp. damselae CDC-2227-81, a human clinical isolate.</title>
        <authorList>
            <person name="Osorio C.R."/>
        </authorList>
    </citation>
    <scope>NUCLEOTIDE SEQUENCE [LARGE SCALE GENOMIC DNA]</scope>
    <source>
        <strain evidence="2 3">CDC-2227-81</strain>
    </source>
</reference>
<proteinExistence type="predicted"/>
<evidence type="ECO:0000313" key="2">
    <source>
        <dbReference type="EMBL" id="KAB1179727.1"/>
    </source>
</evidence>
<dbReference type="Proteomes" id="UP000480943">
    <property type="component" value="Unassembled WGS sequence"/>
</dbReference>
<sequence>MKLDSRGVMDGAMKGFALMDNYYANQDAKTERKEAKEENTRRYEEGLRRADEQLKREQDWREESVARDEKWKEKTWERDEARYKTERTDARRREARASRLQQAQIDLSQYRLEREKKAQFIQDNTLALDHEWKVYGETGDHGELLDNPYIKGSFLDPRTYTPEKVKAYENLSTAMPHLLNGRAKIDALIPDLATVYQDDIRKVIGQKDSSGQKTITDAELSNVRLAADINPELKGDQPGLVFGLKVTYDDGTTAVKPVTEMRSSHPEDLPRVIPIESAMKELTARMKLARLASTNPYYSKIFTPDYDKGLKALEKEKRTALLDIEKSYNKSLMELEKNALGGSASKESIAALNVQREASIERVNALYGVSPEQAHTKDNLQETIHQFIAEDPSRRQHFDEWHQWLDSNGRDLSQILNDKEDAGLQYSAFLAWKADKQARGNNELAVREAGERKGGVNRGLSDVSTLSPQVDLTQYQSKSNEALMSMTQDGDMNAWRVLIERQNAMRGGASVAPLPGKTTSEQRSIAKARMEEYQRLMKEGRTEEANKALTIGVL</sequence>
<feature type="coiled-coil region" evidence="1">
    <location>
        <begin position="25"/>
        <end position="53"/>
    </location>
</feature>
<gene>
    <name evidence="2" type="ORF">F6450_12700</name>
</gene>
<dbReference type="EMBL" id="VZUQ01000070">
    <property type="protein sequence ID" value="KAB1179727.1"/>
    <property type="molecule type" value="Genomic_DNA"/>
</dbReference>
<comment type="caution">
    <text evidence="2">The sequence shown here is derived from an EMBL/GenBank/DDBJ whole genome shotgun (WGS) entry which is preliminary data.</text>
</comment>